<evidence type="ECO:0000313" key="3">
    <source>
        <dbReference type="Proteomes" id="UP000285517"/>
    </source>
</evidence>
<accession>A0A410G413</accession>
<organism evidence="2 3">
    <name type="scientific">Aequorivita ciconiae</name>
    <dbReference type="NCBI Taxonomy" id="2494375"/>
    <lineage>
        <taxon>Bacteria</taxon>
        <taxon>Pseudomonadati</taxon>
        <taxon>Bacteroidota</taxon>
        <taxon>Flavobacteriia</taxon>
        <taxon>Flavobacteriales</taxon>
        <taxon>Flavobacteriaceae</taxon>
        <taxon>Aequorivita</taxon>
    </lineage>
</organism>
<dbReference type="AlphaFoldDB" id="A0A410G413"/>
<name>A0A410G413_9FLAO</name>
<proteinExistence type="predicted"/>
<sequence length="91" mass="10578">MNRLITNKKLTIINFVIVTYFVLLWLINVYNLDFVLIGVFRELLTIPFLLAQIIFLIIGVRFLLKNETQFWTIAILIILGICALLTIGSFF</sequence>
<evidence type="ECO:0000313" key="2">
    <source>
        <dbReference type="EMBL" id="QAA82010.1"/>
    </source>
</evidence>
<feature type="transmembrane region" description="Helical" evidence="1">
    <location>
        <begin position="71"/>
        <end position="90"/>
    </location>
</feature>
<keyword evidence="1" id="KW-1133">Transmembrane helix</keyword>
<feature type="transmembrane region" description="Helical" evidence="1">
    <location>
        <begin position="12"/>
        <end position="32"/>
    </location>
</feature>
<protein>
    <submittedName>
        <fullName evidence="2">Uncharacterized protein</fullName>
    </submittedName>
</protein>
<gene>
    <name evidence="2" type="ORF">EI546_09870</name>
</gene>
<dbReference type="KEGG" id="aev:EI546_09870"/>
<feature type="transmembrane region" description="Helical" evidence="1">
    <location>
        <begin position="44"/>
        <end position="64"/>
    </location>
</feature>
<dbReference type="RefSeq" id="WP_128250384.1">
    <property type="nucleotide sequence ID" value="NZ_CP034951.1"/>
</dbReference>
<keyword evidence="1" id="KW-0812">Transmembrane</keyword>
<dbReference type="EMBL" id="CP034951">
    <property type="protein sequence ID" value="QAA82010.1"/>
    <property type="molecule type" value="Genomic_DNA"/>
</dbReference>
<reference evidence="2 3" key="1">
    <citation type="submission" date="2019-01" db="EMBL/GenBank/DDBJ databases">
        <title>Complete genome sequencing of Aequorivita sp. H23M31.</title>
        <authorList>
            <person name="Bae J.-W."/>
        </authorList>
    </citation>
    <scope>NUCLEOTIDE SEQUENCE [LARGE SCALE GENOMIC DNA]</scope>
    <source>
        <strain evidence="2 3">H23M31</strain>
    </source>
</reference>
<evidence type="ECO:0000256" key="1">
    <source>
        <dbReference type="SAM" id="Phobius"/>
    </source>
</evidence>
<keyword evidence="3" id="KW-1185">Reference proteome</keyword>
<dbReference type="OrthoDB" id="1446860at2"/>
<keyword evidence="1" id="KW-0472">Membrane</keyword>
<dbReference type="Proteomes" id="UP000285517">
    <property type="component" value="Chromosome"/>
</dbReference>